<dbReference type="AlphaFoldDB" id="I1CU73"/>
<protein>
    <submittedName>
        <fullName evidence="2">Uncharacterized protein</fullName>
    </submittedName>
</protein>
<evidence type="ECO:0000313" key="3">
    <source>
        <dbReference type="Proteomes" id="UP000009138"/>
    </source>
</evidence>
<sequence length="111" mass="12103">MIKLKLVDVLIYASEKDLPSIFLEACSGAKIKRTDVFYTSFESLGCLFLDTKIGAIGRPLVSLLTTVLEDATGDQGDEEPFIFISDEDSSIESDKNHTSAPSTAVKKPRTT</sequence>
<proteinExistence type="predicted"/>
<evidence type="ECO:0000313" key="2">
    <source>
        <dbReference type="EMBL" id="EIE92003.1"/>
    </source>
</evidence>
<dbReference type="InParanoid" id="I1CU73"/>
<reference evidence="2 3" key="1">
    <citation type="journal article" date="2009" name="PLoS Genet.">
        <title>Genomic analysis of the basal lineage fungus Rhizopus oryzae reveals a whole-genome duplication.</title>
        <authorList>
            <person name="Ma L.-J."/>
            <person name="Ibrahim A.S."/>
            <person name="Skory C."/>
            <person name="Grabherr M.G."/>
            <person name="Burger G."/>
            <person name="Butler M."/>
            <person name="Elias M."/>
            <person name="Idnurm A."/>
            <person name="Lang B.F."/>
            <person name="Sone T."/>
            <person name="Abe A."/>
            <person name="Calvo S.E."/>
            <person name="Corrochano L.M."/>
            <person name="Engels R."/>
            <person name="Fu J."/>
            <person name="Hansberg W."/>
            <person name="Kim J.-M."/>
            <person name="Kodira C.D."/>
            <person name="Koehrsen M.J."/>
            <person name="Liu B."/>
            <person name="Miranda-Saavedra D."/>
            <person name="O'Leary S."/>
            <person name="Ortiz-Castellanos L."/>
            <person name="Poulter R."/>
            <person name="Rodriguez-Romero J."/>
            <person name="Ruiz-Herrera J."/>
            <person name="Shen Y.-Q."/>
            <person name="Zeng Q."/>
            <person name="Galagan J."/>
            <person name="Birren B.W."/>
            <person name="Cuomo C.A."/>
            <person name="Wickes B.L."/>
        </authorList>
    </citation>
    <scope>NUCLEOTIDE SEQUENCE [LARGE SCALE GENOMIC DNA]</scope>
    <source>
        <strain evidence="3">RA 99-880 / ATCC MYA-4621 / FGSC 9543 / NRRL 43880</strain>
    </source>
</reference>
<organism evidence="2 3">
    <name type="scientific">Rhizopus delemar (strain RA 99-880 / ATCC MYA-4621 / FGSC 9543 / NRRL 43880)</name>
    <name type="common">Mucormycosis agent</name>
    <name type="synonym">Rhizopus arrhizus var. delemar</name>
    <dbReference type="NCBI Taxonomy" id="246409"/>
    <lineage>
        <taxon>Eukaryota</taxon>
        <taxon>Fungi</taxon>
        <taxon>Fungi incertae sedis</taxon>
        <taxon>Mucoromycota</taxon>
        <taxon>Mucoromycotina</taxon>
        <taxon>Mucoromycetes</taxon>
        <taxon>Mucorales</taxon>
        <taxon>Mucorineae</taxon>
        <taxon>Rhizopodaceae</taxon>
        <taxon>Rhizopus</taxon>
    </lineage>
</organism>
<dbReference type="Proteomes" id="UP000009138">
    <property type="component" value="Unassembled WGS sequence"/>
</dbReference>
<accession>I1CU73</accession>
<evidence type="ECO:0000256" key="1">
    <source>
        <dbReference type="SAM" id="MobiDB-lite"/>
    </source>
</evidence>
<feature type="region of interest" description="Disordered" evidence="1">
    <location>
        <begin position="87"/>
        <end position="111"/>
    </location>
</feature>
<name>I1CU73_RHIO9</name>
<dbReference type="RefSeq" id="XP_067527399.1">
    <property type="nucleotide sequence ID" value="XM_067671298.1"/>
</dbReference>
<dbReference type="EMBL" id="CH476753">
    <property type="protein sequence ID" value="EIE92003.1"/>
    <property type="molecule type" value="Genomic_DNA"/>
</dbReference>
<dbReference type="VEuPathDB" id="FungiDB:RO3G_16714"/>
<keyword evidence="3" id="KW-1185">Reference proteome</keyword>
<dbReference type="GeneID" id="93623679"/>
<gene>
    <name evidence="2" type="ORF">RO3G_16714</name>
</gene>